<name>A0ABT5J966_RHOTP</name>
<dbReference type="Proteomes" id="UP001165652">
    <property type="component" value="Unassembled WGS sequence"/>
</dbReference>
<evidence type="ECO:0000313" key="3">
    <source>
        <dbReference type="EMBL" id="MDC7786204.1"/>
    </source>
</evidence>
<dbReference type="CDD" id="cd13578">
    <property type="entry name" value="PBP2_Bug27"/>
    <property type="match status" value="1"/>
</dbReference>
<accession>A0ABT5J966</accession>
<organism evidence="3 4">
    <name type="scientific">Rhodoplanes tepidamans</name>
    <name type="common">Rhodoplanes cryptolactis</name>
    <dbReference type="NCBI Taxonomy" id="200616"/>
    <lineage>
        <taxon>Bacteria</taxon>
        <taxon>Pseudomonadati</taxon>
        <taxon>Pseudomonadota</taxon>
        <taxon>Alphaproteobacteria</taxon>
        <taxon>Hyphomicrobiales</taxon>
        <taxon>Nitrobacteraceae</taxon>
        <taxon>Rhodoplanes</taxon>
    </lineage>
</organism>
<dbReference type="RefSeq" id="WP_272777050.1">
    <property type="nucleotide sequence ID" value="NZ_JAQQLI010000014.1"/>
</dbReference>
<keyword evidence="4" id="KW-1185">Reference proteome</keyword>
<evidence type="ECO:0000256" key="2">
    <source>
        <dbReference type="SAM" id="SignalP"/>
    </source>
</evidence>
<comment type="caution">
    <text evidence="3">The sequence shown here is derived from an EMBL/GenBank/DDBJ whole genome shotgun (WGS) entry which is preliminary data.</text>
</comment>
<dbReference type="PANTHER" id="PTHR42928">
    <property type="entry name" value="TRICARBOXYLATE-BINDING PROTEIN"/>
    <property type="match status" value="1"/>
</dbReference>
<feature type="chain" id="PRO_5045292716" evidence="2">
    <location>
        <begin position="20"/>
        <end position="330"/>
    </location>
</feature>
<evidence type="ECO:0000313" key="4">
    <source>
        <dbReference type="Proteomes" id="UP001165652"/>
    </source>
</evidence>
<protein>
    <submittedName>
        <fullName evidence="3">Tripartite tricarboxylate transporter substrate binding protein</fullName>
    </submittedName>
</protein>
<dbReference type="Gene3D" id="3.40.190.150">
    <property type="entry name" value="Bordetella uptake gene, domain 1"/>
    <property type="match status" value="1"/>
</dbReference>
<dbReference type="SUPFAM" id="SSF53850">
    <property type="entry name" value="Periplasmic binding protein-like II"/>
    <property type="match status" value="1"/>
</dbReference>
<dbReference type="EMBL" id="JAQQLI010000014">
    <property type="protein sequence ID" value="MDC7786204.1"/>
    <property type="molecule type" value="Genomic_DNA"/>
</dbReference>
<comment type="similarity">
    <text evidence="1">Belongs to the UPF0065 (bug) family.</text>
</comment>
<dbReference type="PIRSF" id="PIRSF017082">
    <property type="entry name" value="YflP"/>
    <property type="match status" value="1"/>
</dbReference>
<dbReference type="InterPro" id="IPR005064">
    <property type="entry name" value="BUG"/>
</dbReference>
<dbReference type="InterPro" id="IPR042100">
    <property type="entry name" value="Bug_dom1"/>
</dbReference>
<reference evidence="3" key="2">
    <citation type="submission" date="2023-02" db="EMBL/GenBank/DDBJ databases">
        <authorList>
            <person name="Rayyan A."/>
            <person name="Meyer T."/>
            <person name="Kyndt J.A."/>
        </authorList>
    </citation>
    <scope>NUCLEOTIDE SEQUENCE</scope>
    <source>
        <strain evidence="3">DSM 9987</strain>
    </source>
</reference>
<dbReference type="Pfam" id="PF03401">
    <property type="entry name" value="TctC"/>
    <property type="match status" value="1"/>
</dbReference>
<dbReference type="PANTHER" id="PTHR42928:SF5">
    <property type="entry name" value="BLR1237 PROTEIN"/>
    <property type="match status" value="1"/>
</dbReference>
<evidence type="ECO:0000256" key="1">
    <source>
        <dbReference type="ARBA" id="ARBA00006987"/>
    </source>
</evidence>
<dbReference type="Gene3D" id="3.40.190.10">
    <property type="entry name" value="Periplasmic binding protein-like II"/>
    <property type="match status" value="1"/>
</dbReference>
<sequence>MRKLFAAVAAVLLAGTATAAAQSPAAQPGPPAAWPTRQVTIVVPFTAGGTTDMFARIFANAMQQKTGTPFVVENRAGAGGNIGSTVVARAPKDGYTLLVGTVSTHAINAFVYKSMPHDVEKDFQPVSLFARLPNLLVVNPKLPVKTVAELTDYLKKNPDKLVFGSSGVGASNHLAGELFKIRTGTTMTHVPYRSSNEIMNNLIGGHIDLAFDNMTLAWPQAKSGTVRAIAVTSLERSPVAPDVPTIAETLPGFDATSWHGLFVPAGTPRPVVDRLAAETKAIFSTPEVQKMLADVGAVAAPNTPEAFATFLAAERKKWQEVVKAAGVQQP</sequence>
<proteinExistence type="inferred from homology"/>
<reference evidence="3" key="1">
    <citation type="journal article" date="2023" name="Microbiol Resour">
        <title>Genome Sequences of Rhodoplanes serenus and Two Thermotolerant Strains, Rhodoplanes tepidamans and 'Rhodoplanes cryptolactis,' Further Refine the Genus.</title>
        <authorList>
            <person name="Rayyan A.A."/>
            <person name="Kyndt J.A."/>
        </authorList>
    </citation>
    <scope>NUCLEOTIDE SEQUENCE</scope>
    <source>
        <strain evidence="3">DSM 9987</strain>
    </source>
</reference>
<gene>
    <name evidence="3" type="ORF">PQJ73_10980</name>
</gene>
<keyword evidence="2" id="KW-0732">Signal</keyword>
<feature type="signal peptide" evidence="2">
    <location>
        <begin position="1"/>
        <end position="19"/>
    </location>
</feature>